<dbReference type="EMBL" id="VZQZ01000008">
    <property type="protein sequence ID" value="KAB0664459.1"/>
    <property type="molecule type" value="Genomic_DNA"/>
</dbReference>
<dbReference type="InterPro" id="IPR011990">
    <property type="entry name" value="TPR-like_helical_dom_sf"/>
</dbReference>
<dbReference type="Proteomes" id="UP000420562">
    <property type="component" value="Unassembled WGS sequence"/>
</dbReference>
<dbReference type="SUPFAM" id="SSF48452">
    <property type="entry name" value="TPR-like"/>
    <property type="match status" value="1"/>
</dbReference>
<dbReference type="AlphaFoldDB" id="A0A7J4ZNT0"/>
<reference evidence="3 4" key="1">
    <citation type="submission" date="2019-09" db="EMBL/GenBank/DDBJ databases">
        <title>Geobacter sp. Red96, a novel strain isolated from paddy soil.</title>
        <authorList>
            <person name="Xu Z."/>
            <person name="Masuda Y."/>
            <person name="Itoh H."/>
            <person name="Senoo K."/>
        </authorList>
    </citation>
    <scope>NUCLEOTIDE SEQUENCE [LARGE SCALE GENOMIC DNA]</scope>
    <source>
        <strain evidence="3 4">Red96</strain>
    </source>
</reference>
<dbReference type="RefSeq" id="WP_151128987.1">
    <property type="nucleotide sequence ID" value="NZ_VZQZ01000008.1"/>
</dbReference>
<accession>A0A7J4ZNT0</accession>
<protein>
    <recommendedName>
        <fullName evidence="5">Tetratricopeptide repeat protein</fullName>
    </recommendedName>
</protein>
<dbReference type="Pfam" id="PF13181">
    <property type="entry name" value="TPR_8"/>
    <property type="match status" value="1"/>
</dbReference>
<evidence type="ECO:0000256" key="2">
    <source>
        <dbReference type="ARBA" id="ARBA00022803"/>
    </source>
</evidence>
<evidence type="ECO:0000313" key="3">
    <source>
        <dbReference type="EMBL" id="KAB0664459.1"/>
    </source>
</evidence>
<dbReference type="PANTHER" id="PTHR45586">
    <property type="entry name" value="TPR REPEAT-CONTAINING PROTEIN PA4667"/>
    <property type="match status" value="1"/>
</dbReference>
<keyword evidence="4" id="KW-1185">Reference proteome</keyword>
<gene>
    <name evidence="3" type="ORF">F6V25_13045</name>
</gene>
<comment type="caution">
    <text evidence="3">The sequence shown here is derived from an EMBL/GenBank/DDBJ whole genome shotgun (WGS) entry which is preliminary data.</text>
</comment>
<evidence type="ECO:0008006" key="5">
    <source>
        <dbReference type="Google" id="ProtNLM"/>
    </source>
</evidence>
<evidence type="ECO:0000256" key="1">
    <source>
        <dbReference type="ARBA" id="ARBA00022737"/>
    </source>
</evidence>
<sequence>MNSAEVSTTTSLSGISYVTPPAGYTLRGRDGRVAIPWDGKPPIPLLDEDLASVQERAPDYDMVGRGIYQALRLDPECAHAAEYAAVLKDAYPHIVSELGGQVVMLDAREVDTPYLDRKITSLKILALLDSANAGLQAEIARTYADKGARLAALRQAVDSWYGAEKHLKKALALDPSDGHIAYEYGEALYILGRYDQAAEVWGEALAGLAATERARLEARIAGILAGKLPLVPPLDYLTALSAALEERQAGRTEEAVAIIEDVLADPSFVEQFPMGEVYYLLGTCYQEMGMVNEAAEAFRRSA</sequence>
<organism evidence="3 4">
    <name type="scientific">Oryzomonas japonica</name>
    <dbReference type="NCBI Taxonomy" id="2603858"/>
    <lineage>
        <taxon>Bacteria</taxon>
        <taxon>Pseudomonadati</taxon>
        <taxon>Thermodesulfobacteriota</taxon>
        <taxon>Desulfuromonadia</taxon>
        <taxon>Geobacterales</taxon>
        <taxon>Geobacteraceae</taxon>
        <taxon>Oryzomonas</taxon>
    </lineage>
</organism>
<keyword evidence="1" id="KW-0677">Repeat</keyword>
<dbReference type="PROSITE" id="PS50293">
    <property type="entry name" value="TPR_REGION"/>
    <property type="match status" value="1"/>
</dbReference>
<dbReference type="Gene3D" id="1.25.40.10">
    <property type="entry name" value="Tetratricopeptide repeat domain"/>
    <property type="match status" value="2"/>
</dbReference>
<dbReference type="InterPro" id="IPR019734">
    <property type="entry name" value="TPR_rpt"/>
</dbReference>
<proteinExistence type="predicted"/>
<keyword evidence="2" id="KW-0802">TPR repeat</keyword>
<name>A0A7J4ZNT0_9BACT</name>
<dbReference type="PANTHER" id="PTHR45586:SF1">
    <property type="entry name" value="LIPOPOLYSACCHARIDE ASSEMBLY PROTEIN B"/>
    <property type="match status" value="1"/>
</dbReference>
<dbReference type="InterPro" id="IPR051012">
    <property type="entry name" value="CellSynth/LPSAsmb/PSIAsmb"/>
</dbReference>
<evidence type="ECO:0000313" key="4">
    <source>
        <dbReference type="Proteomes" id="UP000420562"/>
    </source>
</evidence>